<reference evidence="1 2" key="1">
    <citation type="submission" date="2019-10" db="EMBL/GenBank/DDBJ databases">
        <authorList>
            <person name="Karimi E."/>
        </authorList>
    </citation>
    <scope>NUCLEOTIDE SEQUENCE [LARGE SCALE GENOMIC DNA]</scope>
    <source>
        <strain evidence="1 2">Sphingobacterium sp. 8BC</strain>
    </source>
</reference>
<evidence type="ECO:0000313" key="2">
    <source>
        <dbReference type="Proteomes" id="UP000432350"/>
    </source>
</evidence>
<protein>
    <submittedName>
        <fullName evidence="1">Uncharacterized protein</fullName>
    </submittedName>
</protein>
<dbReference type="Proteomes" id="UP000432350">
    <property type="component" value="Unassembled WGS sequence"/>
</dbReference>
<evidence type="ECO:0000313" key="1">
    <source>
        <dbReference type="EMBL" id="VXC78799.1"/>
    </source>
</evidence>
<proteinExistence type="predicted"/>
<accession>A0A654BFP1</accession>
<dbReference type="EMBL" id="CABWMV010000024">
    <property type="protein sequence ID" value="VXC78799.1"/>
    <property type="molecule type" value="Genomic_DNA"/>
</dbReference>
<organism evidence="1 2">
    <name type="scientific">Sphingobacterium multivorum</name>
    <dbReference type="NCBI Taxonomy" id="28454"/>
    <lineage>
        <taxon>Bacteria</taxon>
        <taxon>Pseudomonadati</taxon>
        <taxon>Bacteroidota</taxon>
        <taxon>Sphingobacteriia</taxon>
        <taxon>Sphingobacteriales</taxon>
        <taxon>Sphingobacteriaceae</taxon>
        <taxon>Sphingobacterium</taxon>
    </lineage>
</organism>
<sequence>MRIKYSNENQTVYMDSITLDAPAELLNGMAMDSLRVESRLYRTLRMYQSF</sequence>
<gene>
    <name evidence="1" type="ORF">SPHINGO8BC_50040</name>
</gene>
<dbReference type="AlphaFoldDB" id="A0A654BFP1"/>
<name>A0A654BFP1_SPHMU</name>